<name>A0ACC4E7C8_PURLI</name>
<comment type="caution">
    <text evidence="1">The sequence shown here is derived from an EMBL/GenBank/DDBJ whole genome shotgun (WGS) entry which is preliminary data.</text>
</comment>
<dbReference type="EMBL" id="JBGNUJ010000002">
    <property type="protein sequence ID" value="KAL3964044.1"/>
    <property type="molecule type" value="Genomic_DNA"/>
</dbReference>
<proteinExistence type="predicted"/>
<protein>
    <submittedName>
        <fullName evidence="1">Uncharacterized protein</fullName>
    </submittedName>
</protein>
<sequence length="81" mass="9046">MQQRIRHYAGQSLLSIWRILASTALHTLRILPPSVLLPLVVATAAIFLTSSPNSTLPRLAVRLHDHLDRRQPQSVMSVRAS</sequence>
<accession>A0ACC4E7C8</accession>
<dbReference type="Proteomes" id="UP001638806">
    <property type="component" value="Unassembled WGS sequence"/>
</dbReference>
<evidence type="ECO:0000313" key="1">
    <source>
        <dbReference type="EMBL" id="KAL3964044.1"/>
    </source>
</evidence>
<keyword evidence="2" id="KW-1185">Reference proteome</keyword>
<gene>
    <name evidence="1" type="ORF">ACCO45_001048</name>
</gene>
<organism evidence="1 2">
    <name type="scientific">Purpureocillium lilacinum</name>
    <name type="common">Paecilomyces lilacinus</name>
    <dbReference type="NCBI Taxonomy" id="33203"/>
    <lineage>
        <taxon>Eukaryota</taxon>
        <taxon>Fungi</taxon>
        <taxon>Dikarya</taxon>
        <taxon>Ascomycota</taxon>
        <taxon>Pezizomycotina</taxon>
        <taxon>Sordariomycetes</taxon>
        <taxon>Hypocreomycetidae</taxon>
        <taxon>Hypocreales</taxon>
        <taxon>Ophiocordycipitaceae</taxon>
        <taxon>Purpureocillium</taxon>
    </lineage>
</organism>
<reference evidence="1" key="1">
    <citation type="submission" date="2024-12" db="EMBL/GenBank/DDBJ databases">
        <title>Comparative genomics and development of molecular markers within Purpureocillium lilacinum and among Purpureocillium species.</title>
        <authorList>
            <person name="Yeh Z.-Y."/>
            <person name="Ni N.-T."/>
            <person name="Lo P.-H."/>
            <person name="Mushyakhwo K."/>
            <person name="Lin C.-F."/>
            <person name="Nai Y.-S."/>
        </authorList>
    </citation>
    <scope>NUCLEOTIDE SEQUENCE</scope>
    <source>
        <strain evidence="1">NCHU-NPUST-175</strain>
    </source>
</reference>
<evidence type="ECO:0000313" key="2">
    <source>
        <dbReference type="Proteomes" id="UP001638806"/>
    </source>
</evidence>